<proteinExistence type="predicted"/>
<evidence type="ECO:0000313" key="2">
    <source>
        <dbReference type="Proteomes" id="UP001418222"/>
    </source>
</evidence>
<comment type="caution">
    <text evidence="1">The sequence shown here is derived from an EMBL/GenBank/DDBJ whole genome shotgun (WGS) entry which is preliminary data.</text>
</comment>
<reference evidence="1 2" key="1">
    <citation type="journal article" date="2022" name="Nat. Plants">
        <title>Genomes of leafy and leafless Platanthera orchids illuminate the evolution of mycoheterotrophy.</title>
        <authorList>
            <person name="Li M.H."/>
            <person name="Liu K.W."/>
            <person name="Li Z."/>
            <person name="Lu H.C."/>
            <person name="Ye Q.L."/>
            <person name="Zhang D."/>
            <person name="Wang J.Y."/>
            <person name="Li Y.F."/>
            <person name="Zhong Z.M."/>
            <person name="Liu X."/>
            <person name="Yu X."/>
            <person name="Liu D.K."/>
            <person name="Tu X.D."/>
            <person name="Liu B."/>
            <person name="Hao Y."/>
            <person name="Liao X.Y."/>
            <person name="Jiang Y.T."/>
            <person name="Sun W.H."/>
            <person name="Chen J."/>
            <person name="Chen Y.Q."/>
            <person name="Ai Y."/>
            <person name="Zhai J.W."/>
            <person name="Wu S.S."/>
            <person name="Zhou Z."/>
            <person name="Hsiao Y.Y."/>
            <person name="Wu W.L."/>
            <person name="Chen Y.Y."/>
            <person name="Lin Y.F."/>
            <person name="Hsu J.L."/>
            <person name="Li C.Y."/>
            <person name="Wang Z.W."/>
            <person name="Zhao X."/>
            <person name="Zhong W.Y."/>
            <person name="Ma X.K."/>
            <person name="Ma L."/>
            <person name="Huang J."/>
            <person name="Chen G.Z."/>
            <person name="Huang M.Z."/>
            <person name="Huang L."/>
            <person name="Peng D.H."/>
            <person name="Luo Y.B."/>
            <person name="Zou S.Q."/>
            <person name="Chen S.P."/>
            <person name="Lan S."/>
            <person name="Tsai W.C."/>
            <person name="Van de Peer Y."/>
            <person name="Liu Z.J."/>
        </authorList>
    </citation>
    <scope>NUCLEOTIDE SEQUENCE [LARGE SCALE GENOMIC DNA]</scope>
    <source>
        <strain evidence="1">Lor287</strain>
    </source>
</reference>
<dbReference type="AlphaFoldDB" id="A0AAP0BAY0"/>
<accession>A0AAP0BAY0</accession>
<gene>
    <name evidence="1" type="primary">TT1</name>
    <name evidence="1" type="ORF">KSP39_PZI014231</name>
</gene>
<evidence type="ECO:0000313" key="1">
    <source>
        <dbReference type="EMBL" id="KAK8934868.1"/>
    </source>
</evidence>
<protein>
    <submittedName>
        <fullName evidence="1">Protein TRANSPARENT TESTA 1</fullName>
    </submittedName>
</protein>
<dbReference type="EMBL" id="JBBWWQ010000012">
    <property type="protein sequence ID" value="KAK8934868.1"/>
    <property type="molecule type" value="Genomic_DNA"/>
</dbReference>
<keyword evidence="2" id="KW-1185">Reference proteome</keyword>
<dbReference type="Proteomes" id="UP001418222">
    <property type="component" value="Unassembled WGS sequence"/>
</dbReference>
<dbReference type="PANTHER" id="PTHR45878:SF1">
    <property type="entry name" value="ZINC FINGER PROTEIN WIP2"/>
    <property type="match status" value="1"/>
</dbReference>
<dbReference type="PANTHER" id="PTHR45878">
    <property type="entry name" value="ZINC FINGER PROTEIN WIP2"/>
    <property type="match status" value="1"/>
</dbReference>
<organism evidence="1 2">
    <name type="scientific">Platanthera zijinensis</name>
    <dbReference type="NCBI Taxonomy" id="2320716"/>
    <lineage>
        <taxon>Eukaryota</taxon>
        <taxon>Viridiplantae</taxon>
        <taxon>Streptophyta</taxon>
        <taxon>Embryophyta</taxon>
        <taxon>Tracheophyta</taxon>
        <taxon>Spermatophyta</taxon>
        <taxon>Magnoliopsida</taxon>
        <taxon>Liliopsida</taxon>
        <taxon>Asparagales</taxon>
        <taxon>Orchidaceae</taxon>
        <taxon>Orchidoideae</taxon>
        <taxon>Orchideae</taxon>
        <taxon>Orchidinae</taxon>
        <taxon>Platanthera</taxon>
    </lineage>
</organism>
<dbReference type="GO" id="GO:0005634">
    <property type="term" value="C:nucleus"/>
    <property type="evidence" value="ECO:0007669"/>
    <property type="project" value="TreeGrafter"/>
</dbReference>
<dbReference type="GO" id="GO:0003700">
    <property type="term" value="F:DNA-binding transcription factor activity"/>
    <property type="evidence" value="ECO:0007669"/>
    <property type="project" value="InterPro"/>
</dbReference>
<sequence length="56" mass="6408">MYMWGHGSEYIKGPESLKGAQQIGILKLPCYCSCNGCNNHINHSRANRIFKYLNTF</sequence>
<name>A0AAP0BAY0_9ASPA</name>
<dbReference type="InterPro" id="IPR043584">
    <property type="entry name" value="WIP1/2/3/4/5/6"/>
</dbReference>